<accession>A0A1V2IGX7</accession>
<gene>
    <name evidence="3" type="ORF">BL253_05335</name>
</gene>
<evidence type="ECO:0000256" key="1">
    <source>
        <dbReference type="ARBA" id="ARBA00022801"/>
    </source>
</evidence>
<evidence type="ECO:0000259" key="2">
    <source>
        <dbReference type="Pfam" id="PF00561"/>
    </source>
</evidence>
<dbReference type="InterPro" id="IPR029058">
    <property type="entry name" value="AB_hydrolase_fold"/>
</dbReference>
<dbReference type="SUPFAM" id="SSF53474">
    <property type="entry name" value="alpha/beta-Hydrolases"/>
    <property type="match status" value="1"/>
</dbReference>
<organism evidence="3 4">
    <name type="scientific">Pseudofrankia asymbiotica</name>
    <dbReference type="NCBI Taxonomy" id="1834516"/>
    <lineage>
        <taxon>Bacteria</taxon>
        <taxon>Bacillati</taxon>
        <taxon>Actinomycetota</taxon>
        <taxon>Actinomycetes</taxon>
        <taxon>Frankiales</taxon>
        <taxon>Frankiaceae</taxon>
        <taxon>Pseudofrankia</taxon>
    </lineage>
</organism>
<dbReference type="EMBL" id="MOMC01000010">
    <property type="protein sequence ID" value="ONH32452.1"/>
    <property type="molecule type" value="Genomic_DNA"/>
</dbReference>
<dbReference type="PRINTS" id="PR00111">
    <property type="entry name" value="ABHYDROLASE"/>
</dbReference>
<dbReference type="PRINTS" id="PR00412">
    <property type="entry name" value="EPOXHYDRLASE"/>
</dbReference>
<dbReference type="Pfam" id="PF00561">
    <property type="entry name" value="Abhydrolase_1"/>
    <property type="match status" value="1"/>
</dbReference>
<keyword evidence="1 3" id="KW-0378">Hydrolase</keyword>
<dbReference type="InterPro" id="IPR000073">
    <property type="entry name" value="AB_hydrolase_1"/>
</dbReference>
<dbReference type="GO" id="GO:0016787">
    <property type="term" value="F:hydrolase activity"/>
    <property type="evidence" value="ECO:0007669"/>
    <property type="project" value="UniProtKB-KW"/>
</dbReference>
<dbReference type="AlphaFoldDB" id="A0A1V2IGX7"/>
<feature type="domain" description="AB hydrolase-1" evidence="2">
    <location>
        <begin position="40"/>
        <end position="284"/>
    </location>
</feature>
<dbReference type="Gene3D" id="3.40.50.1820">
    <property type="entry name" value="alpha/beta hydrolase"/>
    <property type="match status" value="1"/>
</dbReference>
<dbReference type="Proteomes" id="UP000188929">
    <property type="component" value="Unassembled WGS sequence"/>
</dbReference>
<proteinExistence type="predicted"/>
<name>A0A1V2IGX7_9ACTN</name>
<sequence length="299" mass="34456">MSTGRGGEKQMTDDLDGSVEHRYATVNGVTLHYVIGGEGPTVILLHGFPDFWYTWRAQIPALIAAGFRVVAPDMRGYNLSTRPAGVWNYQARVLCDDVDGLIEHLGEDRVHLVGHDWGGFVAWFFAMRHPERLHRLAVLNILHPESFFAGLRSWSQLRKSWYMFFFCLPVLPEKLLGARGRRGLLRVYETEPNTPFPPEEIDRYRIAYQDDSALTATINYYRAFIRDRKDLRRNHIRRTDTPTLVLFGDRDPHLRADLAEPPPHLVPDARTIHYSDAGHWIQHDLPNEVTKQLTAFFRG</sequence>
<keyword evidence="4" id="KW-1185">Reference proteome</keyword>
<evidence type="ECO:0000313" key="4">
    <source>
        <dbReference type="Proteomes" id="UP000188929"/>
    </source>
</evidence>
<dbReference type="STRING" id="1834516.BL253_05335"/>
<comment type="caution">
    <text evidence="3">The sequence shown here is derived from an EMBL/GenBank/DDBJ whole genome shotgun (WGS) entry which is preliminary data.</text>
</comment>
<dbReference type="PANTHER" id="PTHR43329">
    <property type="entry name" value="EPOXIDE HYDROLASE"/>
    <property type="match status" value="1"/>
</dbReference>
<evidence type="ECO:0000313" key="3">
    <source>
        <dbReference type="EMBL" id="ONH32452.1"/>
    </source>
</evidence>
<protein>
    <submittedName>
        <fullName evidence="3">Epoxide hydrolase</fullName>
    </submittedName>
</protein>
<reference evidence="4" key="1">
    <citation type="submission" date="2016-10" db="EMBL/GenBank/DDBJ databases">
        <title>Frankia sp. NRRL B-16386 Genome sequencing.</title>
        <authorList>
            <person name="Ghodhbane-Gtari F."/>
            <person name="Swanson E."/>
            <person name="Gueddou A."/>
            <person name="Hezbri K."/>
            <person name="Ktari K."/>
            <person name="Nouioui I."/>
            <person name="Morris K."/>
            <person name="Simpson S."/>
            <person name="Abebe-Akele F."/>
            <person name="Thomas K."/>
            <person name="Gtari M."/>
            <person name="Tisa L.S."/>
        </authorList>
    </citation>
    <scope>NUCLEOTIDE SEQUENCE [LARGE SCALE GENOMIC DNA]</scope>
    <source>
        <strain evidence="4">NRRL B-16386</strain>
    </source>
</reference>
<dbReference type="InterPro" id="IPR000639">
    <property type="entry name" value="Epox_hydrolase-like"/>
</dbReference>